<organism evidence="8 9">
    <name type="scientific">Aquabacterium soli</name>
    <dbReference type="NCBI Taxonomy" id="2493092"/>
    <lineage>
        <taxon>Bacteria</taxon>
        <taxon>Pseudomonadati</taxon>
        <taxon>Pseudomonadota</taxon>
        <taxon>Betaproteobacteria</taxon>
        <taxon>Burkholderiales</taxon>
        <taxon>Aquabacterium</taxon>
    </lineage>
</organism>
<dbReference type="InterPro" id="IPR000620">
    <property type="entry name" value="EamA_dom"/>
</dbReference>
<keyword evidence="2" id="KW-1003">Cell membrane</keyword>
<dbReference type="EMBL" id="RSED01000003">
    <property type="protein sequence ID" value="RRS05603.1"/>
    <property type="molecule type" value="Genomic_DNA"/>
</dbReference>
<feature type="transmembrane region" description="Helical" evidence="6">
    <location>
        <begin position="21"/>
        <end position="42"/>
    </location>
</feature>
<feature type="transmembrane region" description="Helical" evidence="6">
    <location>
        <begin position="287"/>
        <end position="307"/>
    </location>
</feature>
<feature type="transmembrane region" description="Helical" evidence="6">
    <location>
        <begin position="313"/>
        <end position="333"/>
    </location>
</feature>
<evidence type="ECO:0000256" key="2">
    <source>
        <dbReference type="ARBA" id="ARBA00022475"/>
    </source>
</evidence>
<dbReference type="GO" id="GO:0005886">
    <property type="term" value="C:plasma membrane"/>
    <property type="evidence" value="ECO:0007669"/>
    <property type="project" value="UniProtKB-SubCell"/>
</dbReference>
<dbReference type="Pfam" id="PF00892">
    <property type="entry name" value="EamA"/>
    <property type="match status" value="2"/>
</dbReference>
<feature type="transmembrane region" description="Helical" evidence="6">
    <location>
        <begin position="145"/>
        <end position="163"/>
    </location>
</feature>
<feature type="transmembrane region" description="Helical" evidence="6">
    <location>
        <begin position="255"/>
        <end position="275"/>
    </location>
</feature>
<feature type="transmembrane region" description="Helical" evidence="6">
    <location>
        <begin position="218"/>
        <end position="243"/>
    </location>
</feature>
<evidence type="ECO:0000256" key="4">
    <source>
        <dbReference type="ARBA" id="ARBA00022989"/>
    </source>
</evidence>
<name>A0A3R8TE88_9BURK</name>
<feature type="domain" description="EamA" evidence="7">
    <location>
        <begin position="20"/>
        <end position="161"/>
    </location>
</feature>
<keyword evidence="5 6" id="KW-0472">Membrane</keyword>
<keyword evidence="4 6" id="KW-1133">Transmembrane helix</keyword>
<keyword evidence="3 6" id="KW-0812">Transmembrane</keyword>
<accession>A0A3R8TE88</accession>
<evidence type="ECO:0000256" key="3">
    <source>
        <dbReference type="ARBA" id="ARBA00022692"/>
    </source>
</evidence>
<feature type="transmembrane region" description="Helical" evidence="6">
    <location>
        <begin position="121"/>
        <end position="138"/>
    </location>
</feature>
<reference evidence="8 9" key="1">
    <citation type="submission" date="2018-12" db="EMBL/GenBank/DDBJ databases">
        <title>The whole draft genome of Aquabacterium sp. SJQ9.</title>
        <authorList>
            <person name="Sun L."/>
            <person name="Gao X."/>
            <person name="Chen W."/>
            <person name="Huang K."/>
        </authorList>
    </citation>
    <scope>NUCLEOTIDE SEQUENCE [LARGE SCALE GENOMIC DNA]</scope>
    <source>
        <strain evidence="8 9">SJQ9</strain>
    </source>
</reference>
<evidence type="ECO:0000256" key="1">
    <source>
        <dbReference type="ARBA" id="ARBA00004651"/>
    </source>
</evidence>
<evidence type="ECO:0000259" key="7">
    <source>
        <dbReference type="Pfam" id="PF00892"/>
    </source>
</evidence>
<dbReference type="SUPFAM" id="SSF103481">
    <property type="entry name" value="Multidrug resistance efflux transporter EmrE"/>
    <property type="match status" value="2"/>
</dbReference>
<evidence type="ECO:0000313" key="9">
    <source>
        <dbReference type="Proteomes" id="UP000269265"/>
    </source>
</evidence>
<dbReference type="InterPro" id="IPR051258">
    <property type="entry name" value="Diverse_Substrate_Transporter"/>
</dbReference>
<sequence length="346" mass="36441">MQAFFGRRWSPSGLGPVGQGVMMAALGAIAFSGKAIVAKLMYKLGADAVSAVGLRMAMAFPLFLCMAWWSGRVAAPDGRSPRPLGARGWWQVAGLGFMGYYLASTLDFLGLQYISASLERAILYLNPTLVLLLSALWYRQRVSPAQILAVGLAYAGVAVVWLHDWDAAQLLSSQAGAVGGAEAMRAVTLGSVLVFGSALSYAIYLMGSGQLVQTLGSLRLVGHASCVACVLCLLQWGLVAWWTDGRLGGISALPWQAYALSVLNAVACTVLPVWLVMRGVQLLGASLAAQVGMVGPLSTIWMAAWWLCEPVTGRLMLGTAAILGGIVILTRAARAPSKADPTRATP</sequence>
<evidence type="ECO:0000256" key="5">
    <source>
        <dbReference type="ARBA" id="ARBA00023136"/>
    </source>
</evidence>
<evidence type="ECO:0000313" key="8">
    <source>
        <dbReference type="EMBL" id="RRS05603.1"/>
    </source>
</evidence>
<feature type="transmembrane region" description="Helical" evidence="6">
    <location>
        <begin position="89"/>
        <end position="115"/>
    </location>
</feature>
<dbReference type="RefSeq" id="WP_125242170.1">
    <property type="nucleotide sequence ID" value="NZ_RSED01000003.1"/>
</dbReference>
<dbReference type="AlphaFoldDB" id="A0A3R8TE88"/>
<comment type="subcellular location">
    <subcellularLocation>
        <location evidence="1">Cell membrane</location>
        <topology evidence="1">Multi-pass membrane protein</topology>
    </subcellularLocation>
</comment>
<evidence type="ECO:0000256" key="6">
    <source>
        <dbReference type="SAM" id="Phobius"/>
    </source>
</evidence>
<proteinExistence type="predicted"/>
<dbReference type="OrthoDB" id="9813617at2"/>
<feature type="transmembrane region" description="Helical" evidence="6">
    <location>
        <begin position="48"/>
        <end position="69"/>
    </location>
</feature>
<dbReference type="Proteomes" id="UP000269265">
    <property type="component" value="Unassembled WGS sequence"/>
</dbReference>
<gene>
    <name evidence="8" type="ORF">EIP75_05235</name>
</gene>
<keyword evidence="9" id="KW-1185">Reference proteome</keyword>
<dbReference type="InterPro" id="IPR037185">
    <property type="entry name" value="EmrE-like"/>
</dbReference>
<protein>
    <submittedName>
        <fullName evidence="8">DMT family transporter</fullName>
    </submittedName>
</protein>
<comment type="caution">
    <text evidence="8">The sequence shown here is derived from an EMBL/GenBank/DDBJ whole genome shotgun (WGS) entry which is preliminary data.</text>
</comment>
<dbReference type="PANTHER" id="PTHR42920">
    <property type="entry name" value="OS03G0707200 PROTEIN-RELATED"/>
    <property type="match status" value="1"/>
</dbReference>
<dbReference type="PANTHER" id="PTHR42920:SF5">
    <property type="entry name" value="EAMA DOMAIN-CONTAINING PROTEIN"/>
    <property type="match status" value="1"/>
</dbReference>
<feature type="domain" description="EamA" evidence="7">
    <location>
        <begin position="189"/>
        <end position="330"/>
    </location>
</feature>
<feature type="transmembrane region" description="Helical" evidence="6">
    <location>
        <begin position="183"/>
        <end position="206"/>
    </location>
</feature>